<dbReference type="InterPro" id="IPR011701">
    <property type="entry name" value="MFS"/>
</dbReference>
<feature type="transmembrane region" description="Helical" evidence="7">
    <location>
        <begin position="343"/>
        <end position="367"/>
    </location>
</feature>
<dbReference type="PANTHER" id="PTHR23513">
    <property type="entry name" value="INTEGRAL MEMBRANE EFFLUX PROTEIN-RELATED"/>
    <property type="match status" value="1"/>
</dbReference>
<dbReference type="GO" id="GO:0005886">
    <property type="term" value="C:plasma membrane"/>
    <property type="evidence" value="ECO:0007669"/>
    <property type="project" value="UniProtKB-SubCell"/>
</dbReference>
<evidence type="ECO:0000256" key="3">
    <source>
        <dbReference type="ARBA" id="ARBA00022692"/>
    </source>
</evidence>
<keyword evidence="3 7" id="KW-0812">Transmembrane</keyword>
<evidence type="ECO:0000256" key="6">
    <source>
        <dbReference type="SAM" id="MobiDB-lite"/>
    </source>
</evidence>
<dbReference type="Proteomes" id="UP000619486">
    <property type="component" value="Unassembled WGS sequence"/>
</dbReference>
<dbReference type="Pfam" id="PF07690">
    <property type="entry name" value="MFS_1"/>
    <property type="match status" value="1"/>
</dbReference>
<evidence type="ECO:0000256" key="4">
    <source>
        <dbReference type="ARBA" id="ARBA00022989"/>
    </source>
</evidence>
<protein>
    <submittedName>
        <fullName evidence="9">MFS transporter</fullName>
    </submittedName>
</protein>
<evidence type="ECO:0000259" key="8">
    <source>
        <dbReference type="PROSITE" id="PS50850"/>
    </source>
</evidence>
<dbReference type="InterPro" id="IPR036259">
    <property type="entry name" value="MFS_trans_sf"/>
</dbReference>
<feature type="region of interest" description="Disordered" evidence="6">
    <location>
        <begin position="393"/>
        <end position="428"/>
    </location>
</feature>
<feature type="transmembrane region" description="Helical" evidence="7">
    <location>
        <begin position="78"/>
        <end position="97"/>
    </location>
</feature>
<evidence type="ECO:0000256" key="2">
    <source>
        <dbReference type="ARBA" id="ARBA00022475"/>
    </source>
</evidence>
<feature type="transmembrane region" description="Helical" evidence="7">
    <location>
        <begin position="257"/>
        <end position="278"/>
    </location>
</feature>
<dbReference type="PANTHER" id="PTHR23513:SF6">
    <property type="entry name" value="MAJOR FACILITATOR SUPERFAMILY ASSOCIATED DOMAIN-CONTAINING PROTEIN"/>
    <property type="match status" value="1"/>
</dbReference>
<dbReference type="AlphaFoldDB" id="A0A918H108"/>
<evidence type="ECO:0000313" key="10">
    <source>
        <dbReference type="Proteomes" id="UP000619486"/>
    </source>
</evidence>
<dbReference type="Gene3D" id="1.20.1250.20">
    <property type="entry name" value="MFS general substrate transporter like domains"/>
    <property type="match status" value="1"/>
</dbReference>
<organism evidence="9 10">
    <name type="scientific">Streptomyces purpureus</name>
    <dbReference type="NCBI Taxonomy" id="1951"/>
    <lineage>
        <taxon>Bacteria</taxon>
        <taxon>Bacillati</taxon>
        <taxon>Actinomycetota</taxon>
        <taxon>Actinomycetes</taxon>
        <taxon>Kitasatosporales</taxon>
        <taxon>Streptomycetaceae</taxon>
        <taxon>Streptomyces</taxon>
    </lineage>
</organism>
<evidence type="ECO:0000256" key="1">
    <source>
        <dbReference type="ARBA" id="ARBA00004651"/>
    </source>
</evidence>
<feature type="transmembrane region" description="Helical" evidence="7">
    <location>
        <begin position="14"/>
        <end position="35"/>
    </location>
</feature>
<evidence type="ECO:0000313" key="9">
    <source>
        <dbReference type="EMBL" id="GGT30371.1"/>
    </source>
</evidence>
<keyword evidence="4 7" id="KW-1133">Transmembrane helix</keyword>
<feature type="transmembrane region" description="Helical" evidence="7">
    <location>
        <begin position="309"/>
        <end position="331"/>
    </location>
</feature>
<keyword evidence="10" id="KW-1185">Reference proteome</keyword>
<reference evidence="9" key="2">
    <citation type="submission" date="2020-09" db="EMBL/GenBank/DDBJ databases">
        <authorList>
            <person name="Sun Q."/>
            <person name="Ohkuma M."/>
        </authorList>
    </citation>
    <scope>NUCLEOTIDE SEQUENCE</scope>
    <source>
        <strain evidence="9">JCM 3172</strain>
    </source>
</reference>
<feature type="compositionally biased region" description="Basic and acidic residues" evidence="6">
    <location>
        <begin position="412"/>
        <end position="428"/>
    </location>
</feature>
<keyword evidence="5 7" id="KW-0472">Membrane</keyword>
<reference evidence="9" key="1">
    <citation type="journal article" date="2014" name="Int. J. Syst. Evol. Microbiol.">
        <title>Complete genome sequence of Corynebacterium casei LMG S-19264T (=DSM 44701T), isolated from a smear-ripened cheese.</title>
        <authorList>
            <consortium name="US DOE Joint Genome Institute (JGI-PGF)"/>
            <person name="Walter F."/>
            <person name="Albersmeier A."/>
            <person name="Kalinowski J."/>
            <person name="Ruckert C."/>
        </authorList>
    </citation>
    <scope>NUCLEOTIDE SEQUENCE</scope>
    <source>
        <strain evidence="9">JCM 3172</strain>
    </source>
</reference>
<feature type="transmembrane region" description="Helical" evidence="7">
    <location>
        <begin position="373"/>
        <end position="393"/>
    </location>
</feature>
<dbReference type="EMBL" id="BMQQ01000007">
    <property type="protein sequence ID" value="GGT30371.1"/>
    <property type="molecule type" value="Genomic_DNA"/>
</dbReference>
<feature type="transmembrane region" description="Helical" evidence="7">
    <location>
        <begin position="285"/>
        <end position="303"/>
    </location>
</feature>
<feature type="transmembrane region" description="Helical" evidence="7">
    <location>
        <begin position="223"/>
        <end position="245"/>
    </location>
</feature>
<dbReference type="CDD" id="cd06173">
    <property type="entry name" value="MFS_MefA_like"/>
    <property type="match status" value="1"/>
</dbReference>
<dbReference type="RefSeq" id="WP_189201649.1">
    <property type="nucleotide sequence ID" value="NZ_BMQQ01000007.1"/>
</dbReference>
<dbReference type="InterPro" id="IPR020846">
    <property type="entry name" value="MFS_dom"/>
</dbReference>
<comment type="subcellular location">
    <subcellularLocation>
        <location evidence="1">Cell membrane</location>
        <topology evidence="1">Multi-pass membrane protein</topology>
    </subcellularLocation>
</comment>
<comment type="caution">
    <text evidence="9">The sequence shown here is derived from an EMBL/GenBank/DDBJ whole genome shotgun (WGS) entry which is preliminary data.</text>
</comment>
<keyword evidence="2" id="KW-1003">Cell membrane</keyword>
<gene>
    <name evidence="9" type="ORF">GCM10014713_24980</name>
</gene>
<sequence>MGWGGRRVLRDRNVVFYLSGVVVSGFGTSAMALAAGVWAKSLTGSDSLAALTTFCVWAPTLLGPLIGTVADRTRRRPLLIWTNLGMAAVLLPLLAVHSSEQIWVLYAVLTVYGVSGVLLDAAEAALVAAAVPETLRGDFNGLRMTANEGMKLVAPLLGAGLFVQFGGVGVALLDAATFLLAAAAFALMRVAEPAPRPATSRRWAADTAEGIRHLRHHPVLRRLVLAGAATMGMAGLNGALIYAVVDAGLHRSPAFAGVLYAVQGTGSVLSGLCAGALLRRMPERAFAASGITVFALGLVLRTVPSVPVGLLASALIGIGLPCVLIAAMTAVQRETPSELLGRVAATANTLLFAPNAVALAAGAGLVALVDHRVLLLAAAAVATTAAAGCLLGGRGRASAPRREESVPEEAAGTERETAGGAEAPRDPR</sequence>
<proteinExistence type="predicted"/>
<name>A0A918H108_9ACTN</name>
<feature type="domain" description="Major facilitator superfamily (MFS) profile" evidence="8">
    <location>
        <begin position="13"/>
        <end position="396"/>
    </location>
</feature>
<feature type="transmembrane region" description="Helical" evidence="7">
    <location>
        <begin position="47"/>
        <end position="66"/>
    </location>
</feature>
<accession>A0A918H108</accession>
<dbReference type="GO" id="GO:0022857">
    <property type="term" value="F:transmembrane transporter activity"/>
    <property type="evidence" value="ECO:0007669"/>
    <property type="project" value="InterPro"/>
</dbReference>
<evidence type="ECO:0000256" key="5">
    <source>
        <dbReference type="ARBA" id="ARBA00023136"/>
    </source>
</evidence>
<dbReference type="SUPFAM" id="SSF103473">
    <property type="entry name" value="MFS general substrate transporter"/>
    <property type="match status" value="1"/>
</dbReference>
<dbReference type="PROSITE" id="PS50850">
    <property type="entry name" value="MFS"/>
    <property type="match status" value="1"/>
</dbReference>
<evidence type="ECO:0000256" key="7">
    <source>
        <dbReference type="SAM" id="Phobius"/>
    </source>
</evidence>